<reference evidence="2" key="1">
    <citation type="journal article" date="2015" name="Nature">
        <title>Complex archaea that bridge the gap between prokaryotes and eukaryotes.</title>
        <authorList>
            <person name="Spang A."/>
            <person name="Saw J.H."/>
            <person name="Jorgensen S.L."/>
            <person name="Zaremba-Niedzwiedzka K."/>
            <person name="Martijn J."/>
            <person name="Lind A.E."/>
            <person name="van Eijk R."/>
            <person name="Schleper C."/>
            <person name="Guy L."/>
            <person name="Ettema T.J."/>
        </authorList>
    </citation>
    <scope>NUCLEOTIDE SEQUENCE</scope>
</reference>
<dbReference type="CDD" id="cd00093">
    <property type="entry name" value="HTH_XRE"/>
    <property type="match status" value="1"/>
</dbReference>
<dbReference type="EMBL" id="LAZR01004791">
    <property type="protein sequence ID" value="KKN05540.1"/>
    <property type="molecule type" value="Genomic_DNA"/>
</dbReference>
<sequence>MLDGSTLVKGVRAGYGWTQQQLADRLKTDVRNVGRWERGEYQPSYQYYGGLQELFAAAPKPGTRRAKRGA</sequence>
<comment type="caution">
    <text evidence="2">The sequence shown here is derived from an EMBL/GenBank/DDBJ whole genome shotgun (WGS) entry which is preliminary data.</text>
</comment>
<dbReference type="Pfam" id="PF01381">
    <property type="entry name" value="HTH_3"/>
    <property type="match status" value="1"/>
</dbReference>
<gene>
    <name evidence="2" type="ORF">LCGC14_1086260</name>
</gene>
<dbReference type="PROSITE" id="PS50943">
    <property type="entry name" value="HTH_CROC1"/>
    <property type="match status" value="1"/>
</dbReference>
<proteinExistence type="predicted"/>
<dbReference type="AlphaFoldDB" id="A0A0F9MDV7"/>
<dbReference type="InterPro" id="IPR001387">
    <property type="entry name" value="Cro/C1-type_HTH"/>
</dbReference>
<feature type="domain" description="HTH cro/C1-type" evidence="1">
    <location>
        <begin position="8"/>
        <end position="46"/>
    </location>
</feature>
<dbReference type="SUPFAM" id="SSF47413">
    <property type="entry name" value="lambda repressor-like DNA-binding domains"/>
    <property type="match status" value="1"/>
</dbReference>
<evidence type="ECO:0000313" key="2">
    <source>
        <dbReference type="EMBL" id="KKN05540.1"/>
    </source>
</evidence>
<dbReference type="InterPro" id="IPR010982">
    <property type="entry name" value="Lambda_DNA-bd_dom_sf"/>
</dbReference>
<protein>
    <recommendedName>
        <fullName evidence="1">HTH cro/C1-type domain-containing protein</fullName>
    </recommendedName>
</protein>
<dbReference type="GO" id="GO:0003677">
    <property type="term" value="F:DNA binding"/>
    <property type="evidence" value="ECO:0007669"/>
    <property type="project" value="InterPro"/>
</dbReference>
<organism evidence="2">
    <name type="scientific">marine sediment metagenome</name>
    <dbReference type="NCBI Taxonomy" id="412755"/>
    <lineage>
        <taxon>unclassified sequences</taxon>
        <taxon>metagenomes</taxon>
        <taxon>ecological metagenomes</taxon>
    </lineage>
</organism>
<dbReference type="Gene3D" id="1.10.260.40">
    <property type="entry name" value="lambda repressor-like DNA-binding domains"/>
    <property type="match status" value="1"/>
</dbReference>
<name>A0A0F9MDV7_9ZZZZ</name>
<evidence type="ECO:0000259" key="1">
    <source>
        <dbReference type="PROSITE" id="PS50943"/>
    </source>
</evidence>
<accession>A0A0F9MDV7</accession>